<dbReference type="CDD" id="cd01061">
    <property type="entry name" value="RNase_T2_euk"/>
    <property type="match status" value="1"/>
</dbReference>
<evidence type="ECO:0000256" key="17">
    <source>
        <dbReference type="RuleBase" id="RU004328"/>
    </source>
</evidence>
<dbReference type="GeneTree" id="ENSGT00640000091563"/>
<dbReference type="InterPro" id="IPR001568">
    <property type="entry name" value="RNase_T2-like"/>
</dbReference>
<dbReference type="Bgee" id="ENSLOCG00000016824">
    <property type="expression patterns" value="Expressed in pharyngeal gill and 13 other cell types or tissues"/>
</dbReference>
<comment type="catalytic activity">
    <reaction evidence="15">
        <text>an adenylyl-uridine-RNA = a 3'-end 2',3'-cyclophospho-AMP-RNA + a 5'-end dephospho-uridine-RNA</text>
        <dbReference type="Rhea" id="RHEA:81383"/>
        <dbReference type="Rhea" id="RHEA-COMP:17356"/>
        <dbReference type="Rhea" id="RHEA-COMP:19675"/>
        <dbReference type="Rhea" id="RHEA-COMP:19676"/>
        <dbReference type="ChEBI" id="CHEBI:173224"/>
        <dbReference type="ChEBI" id="CHEBI:231879"/>
        <dbReference type="ChEBI" id="CHEBI:231881"/>
    </reaction>
    <physiologicalReaction direction="left-to-right" evidence="15">
        <dbReference type="Rhea" id="RHEA:81384"/>
    </physiologicalReaction>
</comment>
<protein>
    <submittedName>
        <fullName evidence="19">Ribonuclease T2</fullName>
    </submittedName>
</protein>
<keyword evidence="5" id="KW-0964">Secreted</keyword>
<evidence type="ECO:0000256" key="14">
    <source>
        <dbReference type="ARBA" id="ARBA00051280"/>
    </source>
</evidence>
<proteinExistence type="inferred from homology"/>
<feature type="active site" evidence="16">
    <location>
        <position position="109"/>
    </location>
</feature>
<dbReference type="InterPro" id="IPR033130">
    <property type="entry name" value="RNase_T2_His_AS_2"/>
</dbReference>
<keyword evidence="6" id="KW-0540">Nuclease</keyword>
<dbReference type="InParanoid" id="W5NJJ3"/>
<dbReference type="InterPro" id="IPR033697">
    <property type="entry name" value="Ribonuclease_T2_eukaryotic"/>
</dbReference>
<dbReference type="PANTHER" id="PTHR11240:SF22">
    <property type="entry name" value="RIBONUCLEASE T2"/>
    <property type="match status" value="1"/>
</dbReference>
<dbReference type="EMBL" id="AHAT01001770">
    <property type="status" value="NOT_ANNOTATED_CDS"/>
    <property type="molecule type" value="Genomic_DNA"/>
</dbReference>
<feature type="active site" evidence="16">
    <location>
        <position position="58"/>
    </location>
</feature>
<evidence type="ECO:0000313" key="20">
    <source>
        <dbReference type="Proteomes" id="UP000018468"/>
    </source>
</evidence>
<evidence type="ECO:0000256" key="5">
    <source>
        <dbReference type="ARBA" id="ARBA00022525"/>
    </source>
</evidence>
<evidence type="ECO:0000256" key="15">
    <source>
        <dbReference type="ARBA" id="ARBA00052670"/>
    </source>
</evidence>
<keyword evidence="7" id="KW-0255">Endonuclease</keyword>
<dbReference type="GO" id="GO:0033897">
    <property type="term" value="F:ribonuclease T2 activity"/>
    <property type="evidence" value="ECO:0007669"/>
    <property type="project" value="InterPro"/>
</dbReference>
<dbReference type="Pfam" id="PF00445">
    <property type="entry name" value="Ribonuclease_T2"/>
    <property type="match status" value="1"/>
</dbReference>
<comment type="subcellular location">
    <subcellularLocation>
        <location evidence="2">Endoplasmic reticulum lumen</location>
    </subcellularLocation>
    <subcellularLocation>
        <location evidence="1">Lysosome lumen</location>
    </subcellularLocation>
    <subcellularLocation>
        <location evidence="3">Secreted</location>
    </subcellularLocation>
</comment>
<keyword evidence="12" id="KW-0458">Lysosome</keyword>
<dbReference type="Gene3D" id="3.90.730.10">
    <property type="entry name" value="Ribonuclease T2-like"/>
    <property type="match status" value="1"/>
</dbReference>
<evidence type="ECO:0000256" key="10">
    <source>
        <dbReference type="ARBA" id="ARBA00023157"/>
    </source>
</evidence>
<dbReference type="GO" id="GO:0003723">
    <property type="term" value="F:RNA binding"/>
    <property type="evidence" value="ECO:0007669"/>
    <property type="project" value="InterPro"/>
</dbReference>
<evidence type="ECO:0000256" key="8">
    <source>
        <dbReference type="ARBA" id="ARBA00022801"/>
    </source>
</evidence>
<evidence type="ECO:0000256" key="9">
    <source>
        <dbReference type="ARBA" id="ARBA00022824"/>
    </source>
</evidence>
<dbReference type="PROSITE" id="PS00531">
    <property type="entry name" value="RNASE_T2_2"/>
    <property type="match status" value="1"/>
</dbReference>
<dbReference type="PANTHER" id="PTHR11240">
    <property type="entry name" value="RIBONUCLEASE T2"/>
    <property type="match status" value="1"/>
</dbReference>
<dbReference type="GO" id="GO:0004521">
    <property type="term" value="F:RNA endonuclease activity"/>
    <property type="evidence" value="ECO:0000318"/>
    <property type="project" value="GO_Central"/>
</dbReference>
<feature type="active site" evidence="16">
    <location>
        <position position="105"/>
    </location>
</feature>
<dbReference type="FunCoup" id="W5NJJ3">
    <property type="interactions" value="566"/>
</dbReference>
<dbReference type="GO" id="GO:0005788">
    <property type="term" value="C:endoplasmic reticulum lumen"/>
    <property type="evidence" value="ECO:0007669"/>
    <property type="project" value="UniProtKB-SubCell"/>
</dbReference>
<evidence type="ECO:0000256" key="2">
    <source>
        <dbReference type="ARBA" id="ARBA00004319"/>
    </source>
</evidence>
<keyword evidence="9" id="KW-0256">Endoplasmic reticulum</keyword>
<dbReference type="FunFam" id="3.90.730.10:FF:000001">
    <property type="entry name" value="Ribonuclease T2"/>
    <property type="match status" value="1"/>
</dbReference>
<evidence type="ECO:0000256" key="4">
    <source>
        <dbReference type="ARBA" id="ARBA00007469"/>
    </source>
</evidence>
<keyword evidence="13" id="KW-0456">Lyase</keyword>
<feature type="signal peptide" evidence="18">
    <location>
        <begin position="1"/>
        <end position="18"/>
    </location>
</feature>
<reference evidence="19" key="2">
    <citation type="submission" date="2025-08" db="UniProtKB">
        <authorList>
            <consortium name="Ensembl"/>
        </authorList>
    </citation>
    <scope>IDENTIFICATION</scope>
</reference>
<dbReference type="GO" id="GO:0016787">
    <property type="term" value="F:hydrolase activity"/>
    <property type="evidence" value="ECO:0007669"/>
    <property type="project" value="UniProtKB-KW"/>
</dbReference>
<keyword evidence="18" id="KW-0732">Signal</keyword>
<dbReference type="STRING" id="7918.ENSLOCP00000020802"/>
<evidence type="ECO:0000256" key="12">
    <source>
        <dbReference type="ARBA" id="ARBA00023228"/>
    </source>
</evidence>
<dbReference type="SUPFAM" id="SSF55895">
    <property type="entry name" value="Ribonuclease Rh-like"/>
    <property type="match status" value="1"/>
</dbReference>
<name>W5NJJ3_LEPOC</name>
<reference evidence="19" key="3">
    <citation type="submission" date="2025-09" db="UniProtKB">
        <authorList>
            <consortium name="Ensembl"/>
        </authorList>
    </citation>
    <scope>IDENTIFICATION</scope>
</reference>
<evidence type="ECO:0000256" key="18">
    <source>
        <dbReference type="SAM" id="SignalP"/>
    </source>
</evidence>
<sequence>MKAFSLVLFLCLGHTVWTMSNHLYKHDWNRLILTHHWPQTLCSLEHITCSQFNYWTLHGLWTDKADMCNSSWPFDERQIEDLMPEMNKWWPDLLQSGATKFWSHEWQKHGTCAAQLEALNSEHKYFGKALELYKKVDLDGILKKFNIVPSTKYYSLDEIKGTIVNFYRVKPKIQCVMPKEEEEAQTLGQIEICFDKEFQLVDCVHSKEELSDRTDDHLTFGFHSHWEYTVCDESLQVYYPPTQKREYTL</sequence>
<feature type="chain" id="PRO_5004867845" evidence="18">
    <location>
        <begin position="19"/>
        <end position="249"/>
    </location>
</feature>
<keyword evidence="20" id="KW-1185">Reference proteome</keyword>
<dbReference type="InterPro" id="IPR036430">
    <property type="entry name" value="RNase_T2-like_sf"/>
</dbReference>
<dbReference type="Proteomes" id="UP000018468">
    <property type="component" value="Linkage group LG16"/>
</dbReference>
<keyword evidence="8" id="KW-0378">Hydrolase</keyword>
<evidence type="ECO:0000256" key="7">
    <source>
        <dbReference type="ARBA" id="ARBA00022759"/>
    </source>
</evidence>
<keyword evidence="10" id="KW-1015">Disulfide bond</keyword>
<comment type="similarity">
    <text evidence="4 17">Belongs to the RNase T2 family.</text>
</comment>
<dbReference type="GO" id="GO:0016075">
    <property type="term" value="P:rRNA catabolic process"/>
    <property type="evidence" value="ECO:0007669"/>
    <property type="project" value="Ensembl"/>
</dbReference>
<dbReference type="Ensembl" id="ENSLOCT00000020838.1">
    <property type="protein sequence ID" value="ENSLOCP00000020802.1"/>
    <property type="gene ID" value="ENSLOCG00000016824.1"/>
</dbReference>
<comment type="catalytic activity">
    <reaction evidence="14">
        <text>a guanylyl-uridine-RNA = a 3'-end 2',3'-cyclophospho-GMP-RNA + a 5'-end dephospho-uridine-RNA</text>
        <dbReference type="Rhea" id="RHEA:81323"/>
        <dbReference type="Rhea" id="RHEA-COMP:17356"/>
        <dbReference type="Rhea" id="RHEA-COMP:19658"/>
        <dbReference type="Rhea" id="RHEA-COMP:19659"/>
        <dbReference type="ChEBI" id="CHEBI:173224"/>
        <dbReference type="ChEBI" id="CHEBI:231849"/>
        <dbReference type="ChEBI" id="CHEBI:231850"/>
    </reaction>
</comment>
<organism evidence="19 20">
    <name type="scientific">Lepisosteus oculatus</name>
    <name type="common">Spotted gar</name>
    <dbReference type="NCBI Taxonomy" id="7918"/>
    <lineage>
        <taxon>Eukaryota</taxon>
        <taxon>Metazoa</taxon>
        <taxon>Chordata</taxon>
        <taxon>Craniata</taxon>
        <taxon>Vertebrata</taxon>
        <taxon>Euteleostomi</taxon>
        <taxon>Actinopterygii</taxon>
        <taxon>Neopterygii</taxon>
        <taxon>Holostei</taxon>
        <taxon>Semionotiformes</taxon>
        <taxon>Lepisosteidae</taxon>
        <taxon>Lepisosteus</taxon>
    </lineage>
</organism>
<reference evidence="20" key="1">
    <citation type="submission" date="2011-12" db="EMBL/GenBank/DDBJ databases">
        <title>The Draft Genome of Lepisosteus oculatus.</title>
        <authorList>
            <consortium name="The Broad Institute Genome Assembly &amp; Analysis Group"/>
            <consortium name="Computational R&amp;D Group"/>
            <consortium name="and Sequencing Platform"/>
            <person name="Di Palma F."/>
            <person name="Alfoldi J."/>
            <person name="Johnson J."/>
            <person name="Berlin A."/>
            <person name="Gnerre S."/>
            <person name="Jaffe D."/>
            <person name="MacCallum I."/>
            <person name="Young S."/>
            <person name="Walker B.J."/>
            <person name="Lander E.S."/>
            <person name="Lindblad-Toh K."/>
        </authorList>
    </citation>
    <scope>NUCLEOTIDE SEQUENCE [LARGE SCALE GENOMIC DNA]</scope>
</reference>
<keyword evidence="11" id="KW-0325">Glycoprotein</keyword>
<dbReference type="GO" id="GO:0006401">
    <property type="term" value="P:RNA catabolic process"/>
    <property type="evidence" value="ECO:0000318"/>
    <property type="project" value="GO_Central"/>
</dbReference>
<evidence type="ECO:0000256" key="16">
    <source>
        <dbReference type="PIRSR" id="PIRSR633697-1"/>
    </source>
</evidence>
<evidence type="ECO:0000313" key="19">
    <source>
        <dbReference type="Ensembl" id="ENSLOCP00000020802.1"/>
    </source>
</evidence>
<dbReference type="eggNOG" id="KOG1642">
    <property type="taxonomic scope" value="Eukaryota"/>
</dbReference>
<evidence type="ECO:0000256" key="13">
    <source>
        <dbReference type="ARBA" id="ARBA00023239"/>
    </source>
</evidence>
<evidence type="ECO:0000256" key="1">
    <source>
        <dbReference type="ARBA" id="ARBA00004227"/>
    </source>
</evidence>
<accession>W5NJJ3</accession>
<dbReference type="OMA" id="TNCHIGS"/>
<dbReference type="GO" id="GO:0043202">
    <property type="term" value="C:lysosomal lumen"/>
    <property type="evidence" value="ECO:0007669"/>
    <property type="project" value="UniProtKB-SubCell"/>
</dbReference>
<evidence type="ECO:0000256" key="6">
    <source>
        <dbReference type="ARBA" id="ARBA00022722"/>
    </source>
</evidence>
<dbReference type="AlphaFoldDB" id="W5NJJ3"/>
<dbReference type="GO" id="GO:0005576">
    <property type="term" value="C:extracellular region"/>
    <property type="evidence" value="ECO:0000318"/>
    <property type="project" value="GO_Central"/>
</dbReference>
<evidence type="ECO:0000256" key="3">
    <source>
        <dbReference type="ARBA" id="ARBA00004613"/>
    </source>
</evidence>
<evidence type="ECO:0000256" key="11">
    <source>
        <dbReference type="ARBA" id="ARBA00023180"/>
    </source>
</evidence>